<evidence type="ECO:0000313" key="5">
    <source>
        <dbReference type="EMBL" id="KKK87660.1"/>
    </source>
</evidence>
<dbReference type="PRINTS" id="PR00105">
    <property type="entry name" value="C5METTRFRASE"/>
</dbReference>
<dbReference type="PANTHER" id="PTHR10629:SF52">
    <property type="entry name" value="DNA (CYTOSINE-5)-METHYLTRANSFERASE 1"/>
    <property type="match status" value="1"/>
</dbReference>
<dbReference type="GO" id="GO:0032259">
    <property type="term" value="P:methylation"/>
    <property type="evidence" value="ECO:0007669"/>
    <property type="project" value="UniProtKB-KW"/>
</dbReference>
<dbReference type="Gene3D" id="3.40.50.150">
    <property type="entry name" value="Vaccinia Virus protein VP39"/>
    <property type="match status" value="1"/>
</dbReference>
<protein>
    <recommendedName>
        <fullName evidence="1">DNA (cytosine-5-)-methyltransferase</fullName>
        <ecNumber evidence="1">2.1.1.37</ecNumber>
    </recommendedName>
</protein>
<name>A0A0F8ZNT3_9ZZZZ</name>
<reference evidence="5" key="1">
    <citation type="journal article" date="2015" name="Nature">
        <title>Complex archaea that bridge the gap between prokaryotes and eukaryotes.</title>
        <authorList>
            <person name="Spang A."/>
            <person name="Saw J.H."/>
            <person name="Jorgensen S.L."/>
            <person name="Zaremba-Niedzwiedzka K."/>
            <person name="Martijn J."/>
            <person name="Lind A.E."/>
            <person name="van Eijk R."/>
            <person name="Schleper C."/>
            <person name="Guy L."/>
            <person name="Ettema T.J."/>
        </authorList>
    </citation>
    <scope>NUCLEOTIDE SEQUENCE</scope>
</reference>
<dbReference type="Gene3D" id="3.90.120.10">
    <property type="entry name" value="DNA Methylase, subunit A, domain 2"/>
    <property type="match status" value="1"/>
</dbReference>
<gene>
    <name evidence="5" type="ORF">LCGC14_2751010</name>
</gene>
<dbReference type="PROSITE" id="PS00094">
    <property type="entry name" value="C5_MTASE_1"/>
    <property type="match status" value="1"/>
</dbReference>
<evidence type="ECO:0000256" key="3">
    <source>
        <dbReference type="ARBA" id="ARBA00022679"/>
    </source>
</evidence>
<accession>A0A0F8ZNT3</accession>
<evidence type="ECO:0000256" key="1">
    <source>
        <dbReference type="ARBA" id="ARBA00011975"/>
    </source>
</evidence>
<dbReference type="Pfam" id="PF00145">
    <property type="entry name" value="DNA_methylase"/>
    <property type="match status" value="1"/>
</dbReference>
<dbReference type="InterPro" id="IPR018117">
    <property type="entry name" value="C5_DNA_meth_AS"/>
</dbReference>
<comment type="caution">
    <text evidence="5">The sequence shown here is derived from an EMBL/GenBank/DDBJ whole genome shotgun (WGS) entry which is preliminary data.</text>
</comment>
<keyword evidence="2" id="KW-0489">Methyltransferase</keyword>
<dbReference type="NCBIfam" id="TIGR00675">
    <property type="entry name" value="dcm"/>
    <property type="match status" value="1"/>
</dbReference>
<keyword evidence="3" id="KW-0808">Transferase</keyword>
<dbReference type="CDD" id="cd00315">
    <property type="entry name" value="Cyt_C5_DNA_methylase"/>
    <property type="match status" value="1"/>
</dbReference>
<keyword evidence="4" id="KW-0949">S-adenosyl-L-methionine</keyword>
<evidence type="ECO:0000256" key="2">
    <source>
        <dbReference type="ARBA" id="ARBA00022603"/>
    </source>
</evidence>
<dbReference type="GO" id="GO:0003677">
    <property type="term" value="F:DNA binding"/>
    <property type="evidence" value="ECO:0007669"/>
    <property type="project" value="TreeGrafter"/>
</dbReference>
<evidence type="ECO:0000256" key="4">
    <source>
        <dbReference type="ARBA" id="ARBA00022691"/>
    </source>
</evidence>
<dbReference type="InterPro" id="IPR050390">
    <property type="entry name" value="C5-Methyltransferase"/>
</dbReference>
<dbReference type="GO" id="GO:0044027">
    <property type="term" value="P:negative regulation of gene expression via chromosomal CpG island methylation"/>
    <property type="evidence" value="ECO:0007669"/>
    <property type="project" value="TreeGrafter"/>
</dbReference>
<dbReference type="PROSITE" id="PS51679">
    <property type="entry name" value="SAM_MT_C5"/>
    <property type="match status" value="1"/>
</dbReference>
<dbReference type="InterPro" id="IPR001525">
    <property type="entry name" value="C5_MeTfrase"/>
</dbReference>
<dbReference type="PANTHER" id="PTHR10629">
    <property type="entry name" value="CYTOSINE-SPECIFIC METHYLTRANSFERASE"/>
    <property type="match status" value="1"/>
</dbReference>
<dbReference type="EC" id="2.1.1.37" evidence="1"/>
<organism evidence="5">
    <name type="scientific">marine sediment metagenome</name>
    <dbReference type="NCBI Taxonomy" id="412755"/>
    <lineage>
        <taxon>unclassified sequences</taxon>
        <taxon>metagenomes</taxon>
        <taxon>ecological metagenomes</taxon>
    </lineage>
</organism>
<dbReference type="SUPFAM" id="SSF53335">
    <property type="entry name" value="S-adenosyl-L-methionine-dependent methyltransferases"/>
    <property type="match status" value="1"/>
</dbReference>
<dbReference type="InterPro" id="IPR029063">
    <property type="entry name" value="SAM-dependent_MTases_sf"/>
</dbReference>
<sequence length="308" mass="34421">MRIVSLFSGAGGLDLGFTNAGHKIVWANDNYNDAIATYKRNIGKHISGDSIENIRSDDIPQCDMVIGGFPCQGFSVANMKRHVKDARNKLYLEFVRIINDKKPRYFLAENVKGLTTLGKGKVLEMIIGNFEAAGYKVKYKVINAADFGVPQRRERVFLIGMRQGLRKDIDFPSPSHINPSKPNGNGKRPWVSIGEALTDIPEPEDAPEIPNHTYSKYKLRFNGYLGHRYIDPDKPAPTVTARGDNRGGVVVLHHPENHRRMSARELALTQSFPMDFIFEGCRSSVYRQIGNAVPPLLAKAIASVFPKR</sequence>
<proteinExistence type="predicted"/>
<dbReference type="GO" id="GO:0003886">
    <property type="term" value="F:DNA (cytosine-5-)-methyltransferase activity"/>
    <property type="evidence" value="ECO:0007669"/>
    <property type="project" value="UniProtKB-EC"/>
</dbReference>
<dbReference type="AlphaFoldDB" id="A0A0F8ZNT3"/>
<dbReference type="EMBL" id="LAZR01050298">
    <property type="protein sequence ID" value="KKK87660.1"/>
    <property type="molecule type" value="Genomic_DNA"/>
</dbReference>
<dbReference type="GO" id="GO:0005634">
    <property type="term" value="C:nucleus"/>
    <property type="evidence" value="ECO:0007669"/>
    <property type="project" value="TreeGrafter"/>
</dbReference>